<accession>A0ABW0Z2B2</accession>
<evidence type="ECO:0000313" key="3">
    <source>
        <dbReference type="Proteomes" id="UP001596083"/>
    </source>
</evidence>
<evidence type="ECO:0000313" key="2">
    <source>
        <dbReference type="EMBL" id="MFC5722876.1"/>
    </source>
</evidence>
<proteinExistence type="predicted"/>
<keyword evidence="3" id="KW-1185">Reference proteome</keyword>
<name>A0ABW0Z2B2_9ACTN</name>
<feature type="region of interest" description="Disordered" evidence="1">
    <location>
        <begin position="1"/>
        <end position="41"/>
    </location>
</feature>
<reference evidence="3" key="1">
    <citation type="journal article" date="2019" name="Int. J. Syst. Evol. Microbiol.">
        <title>The Global Catalogue of Microorganisms (GCM) 10K type strain sequencing project: providing services to taxonomists for standard genome sequencing and annotation.</title>
        <authorList>
            <consortium name="The Broad Institute Genomics Platform"/>
            <consortium name="The Broad Institute Genome Sequencing Center for Infectious Disease"/>
            <person name="Wu L."/>
            <person name="Ma J."/>
        </authorList>
    </citation>
    <scope>NUCLEOTIDE SEQUENCE [LARGE SCALE GENOMIC DNA]</scope>
    <source>
        <strain evidence="3">CGMCC 4.7304</strain>
    </source>
</reference>
<organism evidence="2 3">
    <name type="scientific">Streptomyces gamaensis</name>
    <dbReference type="NCBI Taxonomy" id="1763542"/>
    <lineage>
        <taxon>Bacteria</taxon>
        <taxon>Bacillati</taxon>
        <taxon>Actinomycetota</taxon>
        <taxon>Actinomycetes</taxon>
        <taxon>Kitasatosporales</taxon>
        <taxon>Streptomycetaceae</taxon>
        <taxon>Streptomyces</taxon>
    </lineage>
</organism>
<comment type="caution">
    <text evidence="2">The sequence shown here is derived from an EMBL/GenBank/DDBJ whole genome shotgun (WGS) entry which is preliminary data.</text>
</comment>
<sequence>MPGTVERSRPAVKGSRGKSPWTATPPPGCAPSPRSGSPTACREALTAAGPLDEDDAAALRALGIGLDAVRARTESAFGPGSLDARRRRNRAAGAAAAVRAALPADLSEAA</sequence>
<gene>
    <name evidence="2" type="ORF">ACFP1Z_22170</name>
</gene>
<dbReference type="RefSeq" id="WP_390318652.1">
    <property type="nucleotide sequence ID" value="NZ_JBHSPB010000014.1"/>
</dbReference>
<protein>
    <submittedName>
        <fullName evidence="2">Uncharacterized protein</fullName>
    </submittedName>
</protein>
<evidence type="ECO:0000256" key="1">
    <source>
        <dbReference type="SAM" id="MobiDB-lite"/>
    </source>
</evidence>
<dbReference type="Proteomes" id="UP001596083">
    <property type="component" value="Unassembled WGS sequence"/>
</dbReference>
<dbReference type="EMBL" id="JBHSPB010000014">
    <property type="protein sequence ID" value="MFC5722876.1"/>
    <property type="molecule type" value="Genomic_DNA"/>
</dbReference>